<evidence type="ECO:0000313" key="6">
    <source>
        <dbReference type="Proteomes" id="UP000315736"/>
    </source>
</evidence>
<dbReference type="SUPFAM" id="SSF53448">
    <property type="entry name" value="Nucleotide-diphospho-sugar transferases"/>
    <property type="match status" value="1"/>
</dbReference>
<comment type="similarity">
    <text evidence="1">Belongs to the glycosyltransferase 2 family.</text>
</comment>
<dbReference type="RefSeq" id="WP_143890107.1">
    <property type="nucleotide sequence ID" value="NZ_VJNB01000004.1"/>
</dbReference>
<keyword evidence="6" id="KW-1185">Reference proteome</keyword>
<protein>
    <submittedName>
        <fullName evidence="5">Rhamnosyltransferase WbbL</fullName>
        <ecNumber evidence="5">2.4.1.-</ecNumber>
    </submittedName>
</protein>
<reference evidence="5 6" key="1">
    <citation type="submission" date="2019-07" db="EMBL/GenBank/DDBJ databases">
        <title>Tepidimonas alkaliphilus YIM 72238 draft genome.</title>
        <authorList>
            <person name="Da Costa M.S."/>
            <person name="Froufe H.J.C."/>
            <person name="Egas C."/>
            <person name="Albuquerque L."/>
        </authorList>
    </citation>
    <scope>NUCLEOTIDE SEQUENCE [LARGE SCALE GENOMIC DNA]</scope>
    <source>
        <strain evidence="5 6">YIM 72238</strain>
    </source>
</reference>
<organism evidence="5 6">
    <name type="scientific">Tepidimonas alkaliphilus</name>
    <dbReference type="NCBI Taxonomy" id="2588942"/>
    <lineage>
        <taxon>Bacteria</taxon>
        <taxon>Pseudomonadati</taxon>
        <taxon>Pseudomonadota</taxon>
        <taxon>Betaproteobacteria</taxon>
        <taxon>Burkholderiales</taxon>
        <taxon>Tepidimonas</taxon>
    </lineage>
</organism>
<dbReference type="PANTHER" id="PTHR43179:SF12">
    <property type="entry name" value="GALACTOFURANOSYLTRANSFERASE GLFT2"/>
    <property type="match status" value="1"/>
</dbReference>
<evidence type="ECO:0000256" key="4">
    <source>
        <dbReference type="SAM" id="MobiDB-lite"/>
    </source>
</evidence>
<dbReference type="EMBL" id="VJNB01000004">
    <property type="protein sequence ID" value="TSE20185.1"/>
    <property type="molecule type" value="Genomic_DNA"/>
</dbReference>
<dbReference type="OrthoDB" id="9771846at2"/>
<evidence type="ECO:0000313" key="5">
    <source>
        <dbReference type="EMBL" id="TSE20185.1"/>
    </source>
</evidence>
<dbReference type="PANTHER" id="PTHR43179">
    <property type="entry name" value="RHAMNOSYLTRANSFERASE WBBL"/>
    <property type="match status" value="1"/>
</dbReference>
<dbReference type="Proteomes" id="UP000315736">
    <property type="component" value="Unassembled WGS sequence"/>
</dbReference>
<evidence type="ECO:0000256" key="1">
    <source>
        <dbReference type="ARBA" id="ARBA00006739"/>
    </source>
</evidence>
<feature type="region of interest" description="Disordered" evidence="4">
    <location>
        <begin position="1"/>
        <end position="25"/>
    </location>
</feature>
<name>A0A554W9D4_9BURK</name>
<proteinExistence type="inferred from homology"/>
<dbReference type="Gene3D" id="3.90.550.10">
    <property type="entry name" value="Spore Coat Polysaccharide Biosynthesis Protein SpsA, Chain A"/>
    <property type="match status" value="1"/>
</dbReference>
<evidence type="ECO:0000256" key="2">
    <source>
        <dbReference type="ARBA" id="ARBA00022676"/>
    </source>
</evidence>
<keyword evidence="2 5" id="KW-0328">Glycosyltransferase</keyword>
<dbReference type="EC" id="2.4.1.-" evidence="5"/>
<gene>
    <name evidence="5" type="primary">wbbL_1</name>
    <name evidence="5" type="ORF">Talka_01080</name>
</gene>
<dbReference type="GO" id="GO:0016757">
    <property type="term" value="F:glycosyltransferase activity"/>
    <property type="evidence" value="ECO:0007669"/>
    <property type="project" value="UniProtKB-KW"/>
</dbReference>
<evidence type="ECO:0000256" key="3">
    <source>
        <dbReference type="ARBA" id="ARBA00022679"/>
    </source>
</evidence>
<accession>A0A554W9D4</accession>
<dbReference type="InterPro" id="IPR029044">
    <property type="entry name" value="Nucleotide-diphossugar_trans"/>
</dbReference>
<comment type="caution">
    <text evidence="5">The sequence shown here is derived from an EMBL/GenBank/DDBJ whole genome shotgun (WGS) entry which is preliminary data.</text>
</comment>
<sequence length="283" mass="33167">MSQSARLNKAGSLGEEDIKQEQQPSGNIEKFSVSIVSHRHGQLTKGVLNSLALSHPWIERVWLTHDVPEVEWRPSGDNKWPFDLRVIDNKHSQSFAVNHNRAFREECKYRLPGVWWWGVINPDVSWKGDLLSEIRKEVARLNSNQIGMIYPAQIDVNGVVQDYERDLPSPRALIRRLVLHKRSLGIDRPPDWINAACMFVRSDVFHLLGGFDERYRLYVEDVDFCLRLRLAGYAMRRVNCFPVTHMANRASRHHWRHAFWHLQGLIRLWLSSSYAEYKKVFFK</sequence>
<keyword evidence="3 5" id="KW-0808">Transferase</keyword>
<dbReference type="AlphaFoldDB" id="A0A554W9D4"/>